<keyword evidence="3" id="KW-1185">Reference proteome</keyword>
<keyword evidence="1" id="KW-0812">Transmembrane</keyword>
<sequence>MSQSGFFSYLYRTFFTFSGRLNRKPYIMRSLVAIFLPVILAFVLFYLFAGGLKPGQEYLHKDLLWLHVTVHSLLIILAIFMGFSLGVRRCHDLDKSGWWLLLGAVPYINIAWGLYLACKRGTVGPNRYGDDPIRDDYERMEDIAESLREKHGTLK</sequence>
<name>A0A1I2B9J3_9FIRM</name>
<dbReference type="STRING" id="1123323.SAMN05216245_10836"/>
<gene>
    <name evidence="2" type="ORF">SAMN05216245_10836</name>
</gene>
<dbReference type="RefSeq" id="WP_093913512.1">
    <property type="nucleotide sequence ID" value="NZ_FONL01000008.1"/>
</dbReference>
<dbReference type="PANTHER" id="PTHR34980:SF3">
    <property type="entry name" value="BLR8105 PROTEIN"/>
    <property type="match status" value="1"/>
</dbReference>
<organism evidence="2 3">
    <name type="scientific">Succiniclasticum ruminis DSM 9236</name>
    <dbReference type="NCBI Taxonomy" id="1123323"/>
    <lineage>
        <taxon>Bacteria</taxon>
        <taxon>Bacillati</taxon>
        <taxon>Bacillota</taxon>
        <taxon>Negativicutes</taxon>
        <taxon>Acidaminococcales</taxon>
        <taxon>Acidaminococcaceae</taxon>
        <taxon>Succiniclasticum</taxon>
    </lineage>
</organism>
<dbReference type="OrthoDB" id="9812349at2"/>
<keyword evidence="1" id="KW-0472">Membrane</keyword>
<dbReference type="GO" id="GO:0005886">
    <property type="term" value="C:plasma membrane"/>
    <property type="evidence" value="ECO:0007669"/>
    <property type="project" value="TreeGrafter"/>
</dbReference>
<proteinExistence type="predicted"/>
<dbReference type="Proteomes" id="UP000198896">
    <property type="component" value="Unassembled WGS sequence"/>
</dbReference>
<keyword evidence="1" id="KW-1133">Transmembrane helix</keyword>
<protein>
    <submittedName>
        <fullName evidence="2">Uncharacterized membrane protein YhaH, DUF805 family</fullName>
    </submittedName>
</protein>
<dbReference type="InterPro" id="IPR008523">
    <property type="entry name" value="DUF805"/>
</dbReference>
<feature type="transmembrane region" description="Helical" evidence="1">
    <location>
        <begin position="64"/>
        <end position="86"/>
    </location>
</feature>
<accession>A0A1I2B9J3</accession>
<dbReference type="Pfam" id="PF05656">
    <property type="entry name" value="DUF805"/>
    <property type="match status" value="1"/>
</dbReference>
<feature type="transmembrane region" description="Helical" evidence="1">
    <location>
        <begin position="30"/>
        <end position="52"/>
    </location>
</feature>
<dbReference type="AlphaFoldDB" id="A0A1I2B9J3"/>
<feature type="transmembrane region" description="Helical" evidence="1">
    <location>
        <begin position="98"/>
        <end position="117"/>
    </location>
</feature>
<reference evidence="2 3" key="1">
    <citation type="submission" date="2016-10" db="EMBL/GenBank/DDBJ databases">
        <authorList>
            <person name="de Groot N.N."/>
        </authorList>
    </citation>
    <scope>NUCLEOTIDE SEQUENCE [LARGE SCALE GENOMIC DNA]</scope>
    <source>
        <strain evidence="2 3">DSM 9236</strain>
    </source>
</reference>
<evidence type="ECO:0000313" key="3">
    <source>
        <dbReference type="Proteomes" id="UP000198896"/>
    </source>
</evidence>
<evidence type="ECO:0000313" key="2">
    <source>
        <dbReference type="EMBL" id="SFE51983.1"/>
    </source>
</evidence>
<evidence type="ECO:0000256" key="1">
    <source>
        <dbReference type="SAM" id="Phobius"/>
    </source>
</evidence>
<dbReference type="EMBL" id="FONL01000008">
    <property type="protein sequence ID" value="SFE51983.1"/>
    <property type="molecule type" value="Genomic_DNA"/>
</dbReference>
<dbReference type="PANTHER" id="PTHR34980">
    <property type="entry name" value="INNER MEMBRANE PROTEIN-RELATED-RELATED"/>
    <property type="match status" value="1"/>
</dbReference>